<dbReference type="InterPro" id="IPR013099">
    <property type="entry name" value="K_chnl_dom"/>
</dbReference>
<evidence type="ECO:0000259" key="3">
    <source>
        <dbReference type="PROSITE" id="PS51201"/>
    </source>
</evidence>
<dbReference type="Pfam" id="PF02254">
    <property type="entry name" value="TrkA_N"/>
    <property type="match status" value="1"/>
</dbReference>
<dbReference type="EMBL" id="AUZY01006592">
    <property type="protein sequence ID" value="EQD53855.1"/>
    <property type="molecule type" value="Genomic_DNA"/>
</dbReference>
<evidence type="ECO:0000256" key="2">
    <source>
        <dbReference type="SAM" id="Phobius"/>
    </source>
</evidence>
<protein>
    <submittedName>
        <fullName evidence="4">Potassium channel protein</fullName>
    </submittedName>
</protein>
<dbReference type="Gene3D" id="3.40.50.720">
    <property type="entry name" value="NAD(P)-binding Rossmann-like Domain"/>
    <property type="match status" value="1"/>
</dbReference>
<keyword evidence="4" id="KW-0406">Ion transport</keyword>
<dbReference type="InterPro" id="IPR036721">
    <property type="entry name" value="RCK_C_sf"/>
</dbReference>
<feature type="transmembrane region" description="Helical" evidence="2">
    <location>
        <begin position="53"/>
        <end position="77"/>
    </location>
</feature>
<keyword evidence="2" id="KW-1133">Transmembrane helix</keyword>
<dbReference type="PANTHER" id="PTHR43833:SF9">
    <property type="entry name" value="POTASSIUM CHANNEL PROTEIN YUGO-RELATED"/>
    <property type="match status" value="1"/>
</dbReference>
<proteinExistence type="predicted"/>
<dbReference type="InterPro" id="IPR003148">
    <property type="entry name" value="RCK_N"/>
</dbReference>
<dbReference type="Gene3D" id="3.30.70.1450">
    <property type="entry name" value="Regulator of K+ conductance, C-terminal domain"/>
    <property type="match status" value="1"/>
</dbReference>
<keyword evidence="4" id="KW-0407">Ion channel</keyword>
<dbReference type="AlphaFoldDB" id="T1BI92"/>
<comment type="caution">
    <text evidence="4">The sequence shown here is derived from an EMBL/GenBank/DDBJ whole genome shotgun (WGS) entry which is preliminary data.</text>
</comment>
<reference evidence="4" key="2">
    <citation type="journal article" date="2014" name="ISME J.">
        <title>Microbial stratification in low pH oxic and suboxic macroscopic growths along an acid mine drainage.</title>
        <authorList>
            <person name="Mendez-Garcia C."/>
            <person name="Mesa V."/>
            <person name="Sprenger R.R."/>
            <person name="Richter M."/>
            <person name="Diez M.S."/>
            <person name="Solano J."/>
            <person name="Bargiela R."/>
            <person name="Golyshina O.V."/>
            <person name="Manteca A."/>
            <person name="Ramos J.L."/>
            <person name="Gallego J.R."/>
            <person name="Llorente I."/>
            <person name="Martins Dos Santos V.A."/>
            <person name="Jensen O.N."/>
            <person name="Pelaez A.I."/>
            <person name="Sanchez J."/>
            <person name="Ferrer M."/>
        </authorList>
    </citation>
    <scope>NUCLEOTIDE SEQUENCE</scope>
</reference>
<reference evidence="4" key="1">
    <citation type="submission" date="2013-08" db="EMBL/GenBank/DDBJ databases">
        <authorList>
            <person name="Mendez C."/>
            <person name="Richter M."/>
            <person name="Ferrer M."/>
            <person name="Sanchez J."/>
        </authorList>
    </citation>
    <scope>NUCLEOTIDE SEQUENCE</scope>
</reference>
<feature type="domain" description="RCK N-terminal" evidence="3">
    <location>
        <begin position="94"/>
        <end position="214"/>
    </location>
</feature>
<dbReference type="GO" id="GO:0006813">
    <property type="term" value="P:potassium ion transport"/>
    <property type="evidence" value="ECO:0007669"/>
    <property type="project" value="InterPro"/>
</dbReference>
<dbReference type="InterPro" id="IPR036291">
    <property type="entry name" value="NAD(P)-bd_dom_sf"/>
</dbReference>
<accession>T1BI92</accession>
<dbReference type="Gene3D" id="1.10.287.70">
    <property type="match status" value="1"/>
</dbReference>
<evidence type="ECO:0000256" key="1">
    <source>
        <dbReference type="ARBA" id="ARBA00004651"/>
    </source>
</evidence>
<name>T1BI92_9ZZZZ</name>
<keyword evidence="2" id="KW-0472">Membrane</keyword>
<feature type="transmembrane region" description="Helical" evidence="2">
    <location>
        <begin position="28"/>
        <end position="46"/>
    </location>
</feature>
<evidence type="ECO:0000313" key="4">
    <source>
        <dbReference type="EMBL" id="EQD53855.1"/>
    </source>
</evidence>
<keyword evidence="4" id="KW-0813">Transport</keyword>
<dbReference type="GO" id="GO:0005886">
    <property type="term" value="C:plasma membrane"/>
    <property type="evidence" value="ECO:0007669"/>
    <property type="project" value="UniProtKB-SubCell"/>
</dbReference>
<keyword evidence="2" id="KW-0812">Transmembrane</keyword>
<dbReference type="SUPFAM" id="SSF51735">
    <property type="entry name" value="NAD(P)-binding Rossmann-fold domains"/>
    <property type="match status" value="1"/>
</dbReference>
<dbReference type="SUPFAM" id="SSF81324">
    <property type="entry name" value="Voltage-gated potassium channels"/>
    <property type="match status" value="1"/>
</dbReference>
<feature type="non-terminal residue" evidence="4">
    <location>
        <position position="1"/>
    </location>
</feature>
<dbReference type="SUPFAM" id="SSF116726">
    <property type="entry name" value="TrkA C-terminal domain-like"/>
    <property type="match status" value="1"/>
</dbReference>
<organism evidence="4">
    <name type="scientific">mine drainage metagenome</name>
    <dbReference type="NCBI Taxonomy" id="410659"/>
    <lineage>
        <taxon>unclassified sequences</taxon>
        <taxon>metagenomes</taxon>
        <taxon>ecological metagenomes</taxon>
    </lineage>
</organism>
<dbReference type="Pfam" id="PF07885">
    <property type="entry name" value="Ion_trans_2"/>
    <property type="match status" value="1"/>
</dbReference>
<dbReference type="PROSITE" id="PS51201">
    <property type="entry name" value="RCK_N"/>
    <property type="match status" value="1"/>
</dbReference>
<comment type="subcellular location">
    <subcellularLocation>
        <location evidence="1">Cell membrane</location>
        <topology evidence="1">Multi-pass membrane protein</topology>
    </subcellularLocation>
</comment>
<sequence length="332" mass="36093">LLAYATIVIVASFGFYLLEDGAVSPLNSIYWAIVTLSTVGYGDVIPTTFWAKVFTIAVIAGDVFLVAYLVSVVIGVVGEEAQQRQLGTFGTELRDHVVVIGYAGVGQAAVRELLAQGEKVAVLTQTPETIPNIRVLAPENRLFATYESEATPEVLERLGVRNASAVIVCTTDDSLNLVAAISVRALNPDLRVVVSITRPELRQTLKAAGVTYVTSPGDLGGRLCASASFRPEIPNVIEDLTTTVRGFDITEYILSDTTPITRQTLPEAERLVRAQTDCLVLGYARPNPANQFRTVLNPPMSFQFQPGDAIIVMGTLENLHRFRRWFGIPQGR</sequence>
<dbReference type="PANTHER" id="PTHR43833">
    <property type="entry name" value="POTASSIUM CHANNEL PROTEIN 2-RELATED-RELATED"/>
    <property type="match status" value="1"/>
</dbReference>
<dbReference type="InterPro" id="IPR050721">
    <property type="entry name" value="Trk_Ktr_HKT_K-transport"/>
</dbReference>
<dbReference type="GO" id="GO:0034220">
    <property type="term" value="P:monoatomic ion transmembrane transport"/>
    <property type="evidence" value="ECO:0007669"/>
    <property type="project" value="UniProtKB-KW"/>
</dbReference>
<gene>
    <name evidence="4" type="ORF">B1B_09992</name>
</gene>